<dbReference type="GO" id="GO:0046677">
    <property type="term" value="P:response to antibiotic"/>
    <property type="evidence" value="ECO:0007669"/>
    <property type="project" value="UniProtKB-UniRule"/>
</dbReference>
<evidence type="ECO:0000256" key="2">
    <source>
        <dbReference type="ARBA" id="ARBA00010621"/>
    </source>
</evidence>
<keyword evidence="11 17" id="KW-0472">Membrane</keyword>
<evidence type="ECO:0000256" key="4">
    <source>
        <dbReference type="ARBA" id="ARBA00021581"/>
    </source>
</evidence>
<keyword evidence="9 17" id="KW-0573">Peptidoglycan synthesis</keyword>
<keyword evidence="5 17" id="KW-1003">Cell membrane</keyword>
<evidence type="ECO:0000256" key="7">
    <source>
        <dbReference type="ARBA" id="ARBA00022801"/>
    </source>
</evidence>
<dbReference type="GO" id="GO:0071555">
    <property type="term" value="P:cell wall organization"/>
    <property type="evidence" value="ECO:0007669"/>
    <property type="project" value="UniProtKB-KW"/>
</dbReference>
<feature type="transmembrane region" description="Helical" evidence="17">
    <location>
        <begin position="176"/>
        <end position="197"/>
    </location>
</feature>
<keyword evidence="10 17" id="KW-1133">Transmembrane helix</keyword>
<evidence type="ECO:0000256" key="10">
    <source>
        <dbReference type="ARBA" id="ARBA00022989"/>
    </source>
</evidence>
<comment type="subcellular location">
    <subcellularLocation>
        <location evidence="1 17">Cell membrane</location>
        <topology evidence="1 17">Multi-pass membrane protein</topology>
    </subcellularLocation>
</comment>
<evidence type="ECO:0000256" key="5">
    <source>
        <dbReference type="ARBA" id="ARBA00022475"/>
    </source>
</evidence>
<evidence type="ECO:0000256" key="9">
    <source>
        <dbReference type="ARBA" id="ARBA00022984"/>
    </source>
</evidence>
<evidence type="ECO:0000256" key="12">
    <source>
        <dbReference type="ARBA" id="ARBA00023251"/>
    </source>
</evidence>
<gene>
    <name evidence="17" type="primary">uppP</name>
    <name evidence="18" type="ORF">C7B45_01915</name>
</gene>
<reference evidence="18 19" key="1">
    <citation type="journal article" date="2014" name="BMC Genomics">
        <title>Comparison of environmental and isolate Sulfobacillus genomes reveals diverse carbon, sulfur, nitrogen, and hydrogen metabolisms.</title>
        <authorList>
            <person name="Justice N.B."/>
            <person name="Norman A."/>
            <person name="Brown C.T."/>
            <person name="Singh A."/>
            <person name="Thomas B.C."/>
            <person name="Banfield J.F."/>
        </authorList>
    </citation>
    <scope>NUCLEOTIDE SEQUENCE [LARGE SCALE GENOMIC DNA]</scope>
    <source>
        <strain evidence="18">AMDSBA3</strain>
    </source>
</reference>
<comment type="similarity">
    <text evidence="2 17">Belongs to the UppP family.</text>
</comment>
<keyword evidence="6 17" id="KW-0812">Transmembrane</keyword>
<feature type="transmembrane region" description="Helical" evidence="17">
    <location>
        <begin position="240"/>
        <end position="255"/>
    </location>
</feature>
<dbReference type="EC" id="3.6.1.27" evidence="3 17"/>
<proteinExistence type="inferred from homology"/>
<comment type="caution">
    <text evidence="18">The sequence shown here is derived from an EMBL/GenBank/DDBJ whole genome shotgun (WGS) entry which is preliminary data.</text>
</comment>
<comment type="catalytic activity">
    <reaction evidence="16 17">
        <text>di-trans,octa-cis-undecaprenyl diphosphate + H2O = di-trans,octa-cis-undecaprenyl phosphate + phosphate + H(+)</text>
        <dbReference type="Rhea" id="RHEA:28094"/>
        <dbReference type="ChEBI" id="CHEBI:15377"/>
        <dbReference type="ChEBI" id="CHEBI:15378"/>
        <dbReference type="ChEBI" id="CHEBI:43474"/>
        <dbReference type="ChEBI" id="CHEBI:58405"/>
        <dbReference type="ChEBI" id="CHEBI:60392"/>
        <dbReference type="EC" id="3.6.1.27"/>
    </reaction>
</comment>
<keyword evidence="13 17" id="KW-0961">Cell wall biogenesis/degradation</keyword>
<evidence type="ECO:0000256" key="6">
    <source>
        <dbReference type="ARBA" id="ARBA00022692"/>
    </source>
</evidence>
<feature type="transmembrane region" description="Helical" evidence="17">
    <location>
        <begin position="106"/>
        <end position="123"/>
    </location>
</feature>
<dbReference type="GO" id="GO:0005886">
    <property type="term" value="C:plasma membrane"/>
    <property type="evidence" value="ECO:0007669"/>
    <property type="project" value="UniProtKB-SubCell"/>
</dbReference>
<keyword evidence="8 17" id="KW-0133">Cell shape</keyword>
<evidence type="ECO:0000256" key="3">
    <source>
        <dbReference type="ARBA" id="ARBA00012374"/>
    </source>
</evidence>
<dbReference type="GO" id="GO:0009252">
    <property type="term" value="P:peptidoglycan biosynthetic process"/>
    <property type="evidence" value="ECO:0007669"/>
    <property type="project" value="UniProtKB-KW"/>
</dbReference>
<evidence type="ECO:0000256" key="15">
    <source>
        <dbReference type="ARBA" id="ARBA00032932"/>
    </source>
</evidence>
<dbReference type="GO" id="GO:0008360">
    <property type="term" value="P:regulation of cell shape"/>
    <property type="evidence" value="ECO:0007669"/>
    <property type="project" value="UniProtKB-KW"/>
</dbReference>
<feature type="transmembrane region" description="Helical" evidence="17">
    <location>
        <begin position="78"/>
        <end position="100"/>
    </location>
</feature>
<evidence type="ECO:0000313" key="18">
    <source>
        <dbReference type="EMBL" id="PSR23792.1"/>
    </source>
</evidence>
<evidence type="ECO:0000313" key="19">
    <source>
        <dbReference type="Proteomes" id="UP000241848"/>
    </source>
</evidence>
<feature type="transmembrane region" description="Helical" evidence="17">
    <location>
        <begin position="39"/>
        <end position="57"/>
    </location>
</feature>
<dbReference type="PANTHER" id="PTHR30622:SF4">
    <property type="entry name" value="UNDECAPRENYL-DIPHOSPHATASE"/>
    <property type="match status" value="1"/>
</dbReference>
<comment type="miscellaneous">
    <text evidence="17">Bacitracin is thought to be involved in the inhibition of peptidoglycan synthesis by sequestering undecaprenyl diphosphate, thereby reducing the pool of lipid carrier available.</text>
</comment>
<keyword evidence="12 17" id="KW-0046">Antibiotic resistance</keyword>
<sequence>MWTIVILGVVQGLTEFLPVSSSGHLVFMKFLFGFQSPGAGLEVFLHLGTLIAVLWVYRHWIKTWLSGLLQGRSQAYHMLACLTLASLPAGLVGLLAGHWIEQHFTLGAVIAGWVGTGLILWVMPKTSQDGEPDRPLRVCDAWWIGCAQALALWPGLSRSGSTIAMARYLGVNPNDAAQFSFLLAIPAVVGASVIELPHMVLTHISWDRWAGGALIAAVTGVIAIQWITRIVNRPRAWREFAVYLWGLAVLGWILGG</sequence>
<name>A0A2T2WNI4_9FIRM</name>
<dbReference type="Proteomes" id="UP000241848">
    <property type="component" value="Unassembled WGS sequence"/>
</dbReference>
<dbReference type="HAMAP" id="MF_01006">
    <property type="entry name" value="Undec_diphosphatase"/>
    <property type="match status" value="1"/>
</dbReference>
<dbReference type="PANTHER" id="PTHR30622">
    <property type="entry name" value="UNDECAPRENYL-DIPHOSPHATASE"/>
    <property type="match status" value="1"/>
</dbReference>
<keyword evidence="7 17" id="KW-0378">Hydrolase</keyword>
<evidence type="ECO:0000256" key="14">
    <source>
        <dbReference type="ARBA" id="ARBA00032707"/>
    </source>
</evidence>
<dbReference type="Pfam" id="PF02673">
    <property type="entry name" value="BacA"/>
    <property type="match status" value="1"/>
</dbReference>
<evidence type="ECO:0000256" key="16">
    <source>
        <dbReference type="ARBA" id="ARBA00047594"/>
    </source>
</evidence>
<dbReference type="GO" id="GO:0050380">
    <property type="term" value="F:undecaprenyl-diphosphatase activity"/>
    <property type="evidence" value="ECO:0007669"/>
    <property type="project" value="UniProtKB-UniRule"/>
</dbReference>
<evidence type="ECO:0000256" key="1">
    <source>
        <dbReference type="ARBA" id="ARBA00004651"/>
    </source>
</evidence>
<evidence type="ECO:0000256" key="17">
    <source>
        <dbReference type="HAMAP-Rule" id="MF_01006"/>
    </source>
</evidence>
<feature type="transmembrane region" description="Helical" evidence="17">
    <location>
        <begin position="209"/>
        <end position="228"/>
    </location>
</feature>
<feature type="transmembrane region" description="Helical" evidence="17">
    <location>
        <begin position="135"/>
        <end position="156"/>
    </location>
</feature>
<dbReference type="EMBL" id="PXYV01000003">
    <property type="protein sequence ID" value="PSR23792.1"/>
    <property type="molecule type" value="Genomic_DNA"/>
</dbReference>
<protein>
    <recommendedName>
        <fullName evidence="4 17">Undecaprenyl-diphosphatase</fullName>
        <ecNumber evidence="3 17">3.6.1.27</ecNumber>
    </recommendedName>
    <alternativeName>
        <fullName evidence="15 17">Bacitracin resistance protein</fullName>
    </alternativeName>
    <alternativeName>
        <fullName evidence="14 17">Undecaprenyl pyrophosphate phosphatase</fullName>
    </alternativeName>
</protein>
<dbReference type="InterPro" id="IPR003824">
    <property type="entry name" value="UppP"/>
</dbReference>
<evidence type="ECO:0000256" key="8">
    <source>
        <dbReference type="ARBA" id="ARBA00022960"/>
    </source>
</evidence>
<organism evidence="18 19">
    <name type="scientific">Sulfobacillus acidophilus</name>
    <dbReference type="NCBI Taxonomy" id="53633"/>
    <lineage>
        <taxon>Bacteria</taxon>
        <taxon>Bacillati</taxon>
        <taxon>Bacillota</taxon>
        <taxon>Clostridia</taxon>
        <taxon>Eubacteriales</taxon>
        <taxon>Clostridiales Family XVII. Incertae Sedis</taxon>
        <taxon>Sulfobacillus</taxon>
    </lineage>
</organism>
<dbReference type="AlphaFoldDB" id="A0A2T2WNI4"/>
<comment type="function">
    <text evidence="17">Catalyzes the dephosphorylation of undecaprenyl diphosphate (UPP). Confers resistance to bacitracin.</text>
</comment>
<accession>A0A2T2WNI4</accession>
<evidence type="ECO:0000256" key="13">
    <source>
        <dbReference type="ARBA" id="ARBA00023316"/>
    </source>
</evidence>
<evidence type="ECO:0000256" key="11">
    <source>
        <dbReference type="ARBA" id="ARBA00023136"/>
    </source>
</evidence>